<dbReference type="PROSITE" id="PS51257">
    <property type="entry name" value="PROKAR_LIPOPROTEIN"/>
    <property type="match status" value="1"/>
</dbReference>
<evidence type="ECO:0000259" key="8">
    <source>
        <dbReference type="Pfam" id="PF02608"/>
    </source>
</evidence>
<accession>A0A8J3RVP4</accession>
<keyword evidence="4 7" id="KW-0732">Signal</keyword>
<reference evidence="9 10" key="1">
    <citation type="submission" date="2021-01" db="EMBL/GenBank/DDBJ databases">
        <title>Whole genome shotgun sequence of Planobispora longispora NBRC 13918.</title>
        <authorList>
            <person name="Komaki H."/>
            <person name="Tamura T."/>
        </authorList>
    </citation>
    <scope>NUCLEOTIDE SEQUENCE [LARGE SCALE GENOMIC DNA]</scope>
    <source>
        <strain evidence="9 10">NBRC 13918</strain>
    </source>
</reference>
<keyword evidence="6" id="KW-0449">Lipoprotein</keyword>
<dbReference type="CDD" id="cd06354">
    <property type="entry name" value="PBP1_PrnA-like"/>
    <property type="match status" value="1"/>
</dbReference>
<keyword evidence="5" id="KW-0472">Membrane</keyword>
<comment type="similarity">
    <text evidence="2">Belongs to the BMP lipoprotein family.</text>
</comment>
<gene>
    <name evidence="9" type="primary">bmpA_2</name>
    <name evidence="9" type="ORF">Plo01_74200</name>
</gene>
<evidence type="ECO:0000256" key="3">
    <source>
        <dbReference type="ARBA" id="ARBA00022475"/>
    </source>
</evidence>
<evidence type="ECO:0000256" key="4">
    <source>
        <dbReference type="ARBA" id="ARBA00022729"/>
    </source>
</evidence>
<comment type="caution">
    <text evidence="9">The sequence shown here is derived from an EMBL/GenBank/DDBJ whole genome shotgun (WGS) entry which is preliminary data.</text>
</comment>
<dbReference type="RefSeq" id="WP_203895397.1">
    <property type="nucleotide sequence ID" value="NZ_BOOH01000067.1"/>
</dbReference>
<dbReference type="PANTHER" id="PTHR34296">
    <property type="entry name" value="TRANSCRIPTIONAL ACTIVATOR PROTEIN MED"/>
    <property type="match status" value="1"/>
</dbReference>
<dbReference type="AlphaFoldDB" id="A0A8J3RVP4"/>
<evidence type="ECO:0000256" key="7">
    <source>
        <dbReference type="SAM" id="SignalP"/>
    </source>
</evidence>
<comment type="subcellular location">
    <subcellularLocation>
        <location evidence="1">Cell membrane</location>
        <topology evidence="1">Lipid-anchor</topology>
    </subcellularLocation>
</comment>
<organism evidence="9 10">
    <name type="scientific">Planobispora longispora</name>
    <dbReference type="NCBI Taxonomy" id="28887"/>
    <lineage>
        <taxon>Bacteria</taxon>
        <taxon>Bacillati</taxon>
        <taxon>Actinomycetota</taxon>
        <taxon>Actinomycetes</taxon>
        <taxon>Streptosporangiales</taxon>
        <taxon>Streptosporangiaceae</taxon>
        <taxon>Planobispora</taxon>
    </lineage>
</organism>
<proteinExistence type="inferred from homology"/>
<evidence type="ECO:0000313" key="9">
    <source>
        <dbReference type="EMBL" id="GIH80991.1"/>
    </source>
</evidence>
<dbReference type="Proteomes" id="UP000616724">
    <property type="component" value="Unassembled WGS sequence"/>
</dbReference>
<protein>
    <submittedName>
        <fullName evidence="9">BMP family ABC transporter substrate-binding protein</fullName>
    </submittedName>
</protein>
<dbReference type="PANTHER" id="PTHR34296:SF2">
    <property type="entry name" value="ABC TRANSPORTER GUANOSINE-BINDING PROTEIN NUPN"/>
    <property type="match status" value="1"/>
</dbReference>
<feature type="domain" description="ABC transporter substrate-binding protein PnrA-like" evidence="8">
    <location>
        <begin position="49"/>
        <end position="348"/>
    </location>
</feature>
<evidence type="ECO:0000256" key="5">
    <source>
        <dbReference type="ARBA" id="ARBA00023136"/>
    </source>
</evidence>
<evidence type="ECO:0000256" key="6">
    <source>
        <dbReference type="ARBA" id="ARBA00023288"/>
    </source>
</evidence>
<dbReference type="Gene3D" id="3.40.50.2300">
    <property type="match status" value="2"/>
</dbReference>
<keyword evidence="3" id="KW-1003">Cell membrane</keyword>
<dbReference type="EMBL" id="BOOH01000067">
    <property type="protein sequence ID" value="GIH80991.1"/>
    <property type="molecule type" value="Genomic_DNA"/>
</dbReference>
<dbReference type="SUPFAM" id="SSF53822">
    <property type="entry name" value="Periplasmic binding protein-like I"/>
    <property type="match status" value="1"/>
</dbReference>
<dbReference type="GO" id="GO:0005886">
    <property type="term" value="C:plasma membrane"/>
    <property type="evidence" value="ECO:0007669"/>
    <property type="project" value="UniProtKB-SubCell"/>
</dbReference>
<dbReference type="InterPro" id="IPR028082">
    <property type="entry name" value="Peripla_BP_I"/>
</dbReference>
<name>A0A8J3RVP4_9ACTN</name>
<dbReference type="Pfam" id="PF02608">
    <property type="entry name" value="Bmp"/>
    <property type="match status" value="1"/>
</dbReference>
<sequence length="365" mass="38314">MRKTNRTVLAVLALSAMTAVAGCGAEPAVRLAAADSDGLGLEQVRVGIAFDQGGRGDKSFNDAAAAGLDRAKKELEVDGVEVTLSEETEEERTAKLRELAKSGRNPVIAVGFLYAKAVQTVAAEFPDTTFAIVDDDSFSAPNVVSLVFAEEQGSYLVGAAAALKSRSGRVGFIGGVRIPLLQKFEAGFAAGAAKARPGVDVSVDYVSVPPDFSGFGAPDRAKEIAERMMADGVDVIYTAAGGSGAGSLEAIAARKGVWAVGVDSDQYQTADPGVRDAILSSMIKRVDNAVFQEIQAFIKGDRAGGVKRFDLKTDGVGYSVSNEKAVAPVRRQVDSLRQRILDGGITVPTKPDLTLRTKTRRVFTP</sequence>
<dbReference type="InterPro" id="IPR050957">
    <property type="entry name" value="BMP_lipoprotein"/>
</dbReference>
<evidence type="ECO:0000313" key="10">
    <source>
        <dbReference type="Proteomes" id="UP000616724"/>
    </source>
</evidence>
<dbReference type="InterPro" id="IPR003760">
    <property type="entry name" value="PnrA-like"/>
</dbReference>
<feature type="signal peptide" evidence="7">
    <location>
        <begin position="1"/>
        <end position="21"/>
    </location>
</feature>
<feature type="chain" id="PRO_5039345415" evidence="7">
    <location>
        <begin position="22"/>
        <end position="365"/>
    </location>
</feature>
<evidence type="ECO:0000256" key="1">
    <source>
        <dbReference type="ARBA" id="ARBA00004193"/>
    </source>
</evidence>
<keyword evidence="10" id="KW-1185">Reference proteome</keyword>
<evidence type="ECO:0000256" key="2">
    <source>
        <dbReference type="ARBA" id="ARBA00008610"/>
    </source>
</evidence>